<protein>
    <recommendedName>
        <fullName evidence="3">Prepilin-type N-terminal cleavage/methylation domain-containing protein</fullName>
    </recommendedName>
</protein>
<proteinExistence type="predicted"/>
<comment type="caution">
    <text evidence="1">The sequence shown here is derived from an EMBL/GenBank/DDBJ whole genome shotgun (WGS) entry which is preliminary data.</text>
</comment>
<gene>
    <name evidence="1" type="ORF">V6U78_03740</name>
</gene>
<evidence type="ECO:0000313" key="2">
    <source>
        <dbReference type="Proteomes" id="UP001621714"/>
    </source>
</evidence>
<organism evidence="1 2">
    <name type="scientific">Marinospirillum alkalitolerans</name>
    <dbReference type="NCBI Taxonomy" id="3123374"/>
    <lineage>
        <taxon>Bacteria</taxon>
        <taxon>Pseudomonadati</taxon>
        <taxon>Pseudomonadota</taxon>
        <taxon>Gammaproteobacteria</taxon>
        <taxon>Oceanospirillales</taxon>
        <taxon>Oceanospirillaceae</taxon>
        <taxon>Marinospirillum</taxon>
    </lineage>
</organism>
<accession>A0ABW8PV31</accession>
<evidence type="ECO:0008006" key="3">
    <source>
        <dbReference type="Google" id="ProtNLM"/>
    </source>
</evidence>
<keyword evidence="2" id="KW-1185">Reference proteome</keyword>
<sequence length="232" mass="26228">MVGDLSRSSAQGWSLMELLVSGLLASLLLLAAAQLLSALLQSHARQTAWLDLERRAHLLIQAVEEDWSRQAHLVEVGAARAAYPRQQQRAESIQSSPALSFMQQQDSDWLLWRDAQQQLSLWHLDHKSYGAGLAHNRTNATGQWIGSQTLIPDVELWRVRLWSEAAGWQRPDQLTEQDQILAVHYAFVLVSAQPLPGVQSASWSLWGETWHAPQDGRLRQLYQGVYSHAWAR</sequence>
<evidence type="ECO:0000313" key="1">
    <source>
        <dbReference type="EMBL" id="MFK7160147.1"/>
    </source>
</evidence>
<dbReference type="EMBL" id="JBANFI010000002">
    <property type="protein sequence ID" value="MFK7160147.1"/>
    <property type="molecule type" value="Genomic_DNA"/>
</dbReference>
<dbReference type="Proteomes" id="UP001621714">
    <property type="component" value="Unassembled WGS sequence"/>
</dbReference>
<dbReference type="RefSeq" id="WP_405337345.1">
    <property type="nucleotide sequence ID" value="NZ_JBANFI010000002.1"/>
</dbReference>
<reference evidence="1 2" key="1">
    <citation type="submission" date="2024-02" db="EMBL/GenBank/DDBJ databases">
        <title>Marinospirillum sp. MEB 164 isolated from Lonar lake sediment.</title>
        <authorList>
            <person name="Joshi A."/>
            <person name="Thite S."/>
        </authorList>
    </citation>
    <scope>NUCLEOTIDE SEQUENCE [LARGE SCALE GENOMIC DNA]</scope>
    <source>
        <strain evidence="1 2">MEB164</strain>
    </source>
</reference>
<name>A0ABW8PV31_9GAMM</name>